<dbReference type="InterPro" id="IPR047149">
    <property type="entry name" value="KIF11-like"/>
</dbReference>
<dbReference type="PROSITE" id="PS00411">
    <property type="entry name" value="KINESIN_MOTOR_1"/>
    <property type="match status" value="1"/>
</dbReference>
<dbReference type="Pfam" id="PF00225">
    <property type="entry name" value="Kinesin"/>
    <property type="match status" value="1"/>
</dbReference>
<evidence type="ECO:0000256" key="1">
    <source>
        <dbReference type="ARBA" id="ARBA00004245"/>
    </source>
</evidence>
<feature type="region of interest" description="Disordered" evidence="13">
    <location>
        <begin position="1"/>
        <end position="72"/>
    </location>
</feature>
<dbReference type="InterPro" id="IPR016024">
    <property type="entry name" value="ARM-type_fold"/>
</dbReference>
<feature type="compositionally biased region" description="Polar residues" evidence="13">
    <location>
        <begin position="780"/>
        <end position="795"/>
    </location>
</feature>
<feature type="coiled-coil region" evidence="12">
    <location>
        <begin position="648"/>
        <end position="753"/>
    </location>
</feature>
<dbReference type="PANTHER" id="PTHR47970:SF6">
    <property type="entry name" value="KINESIN-LIKE PROTEIN KIN-UC ISOFORM X1"/>
    <property type="match status" value="1"/>
</dbReference>
<dbReference type="PROSITE" id="PS50067">
    <property type="entry name" value="KINESIN_MOTOR_2"/>
    <property type="match status" value="1"/>
</dbReference>
<dbReference type="SMART" id="SM00185">
    <property type="entry name" value="ARM"/>
    <property type="match status" value="4"/>
</dbReference>
<accession>A0ABR0CVN1</accession>
<dbReference type="InterPro" id="IPR027417">
    <property type="entry name" value="P-loop_NTPase"/>
</dbReference>
<dbReference type="SUPFAM" id="SSF48371">
    <property type="entry name" value="ARM repeat"/>
    <property type="match status" value="1"/>
</dbReference>
<keyword evidence="16" id="KW-1185">Reference proteome</keyword>
<feature type="binding site" evidence="11">
    <location>
        <begin position="153"/>
        <end position="160"/>
    </location>
    <ligand>
        <name>ATP</name>
        <dbReference type="ChEBI" id="CHEBI:30616"/>
    </ligand>
</feature>
<keyword evidence="4" id="KW-0493">Microtubule</keyword>
<feature type="repeat" description="ARM" evidence="10">
    <location>
        <begin position="854"/>
        <end position="897"/>
    </location>
</feature>
<keyword evidence="5" id="KW-0677">Repeat</keyword>
<keyword evidence="8 11" id="KW-0505">Motor protein</keyword>
<evidence type="ECO:0000259" key="14">
    <source>
        <dbReference type="PROSITE" id="PS50067"/>
    </source>
</evidence>
<evidence type="ECO:0000313" key="15">
    <source>
        <dbReference type="EMBL" id="KAK4480353.1"/>
    </source>
</evidence>
<dbReference type="EMBL" id="JAYDYQ010002686">
    <property type="protein sequence ID" value="KAK4480353.1"/>
    <property type="molecule type" value="Genomic_DNA"/>
</dbReference>
<dbReference type="InterPro" id="IPR011989">
    <property type="entry name" value="ARM-like"/>
</dbReference>
<dbReference type="SMART" id="SM00129">
    <property type="entry name" value="KISc"/>
    <property type="match status" value="1"/>
</dbReference>
<feature type="region of interest" description="Disordered" evidence="13">
    <location>
        <begin position="778"/>
        <end position="801"/>
    </location>
</feature>
<reference evidence="15 16" key="1">
    <citation type="journal article" date="2023" name="bioRxiv">
        <title>Genome report: Whole genome sequence and annotation of Penstemon davidsonii.</title>
        <authorList>
            <person name="Ostevik K.L."/>
            <person name="Alabady M."/>
            <person name="Zhang M."/>
            <person name="Rausher M.D."/>
        </authorList>
    </citation>
    <scope>NUCLEOTIDE SEQUENCE [LARGE SCALE GENOMIC DNA]</scope>
    <source>
        <strain evidence="15">DNT005</strain>
        <tissue evidence="15">Whole leaf</tissue>
    </source>
</reference>
<evidence type="ECO:0000256" key="6">
    <source>
        <dbReference type="ARBA" id="ARBA00022741"/>
    </source>
</evidence>
<feature type="compositionally biased region" description="Basic and acidic residues" evidence="13">
    <location>
        <begin position="59"/>
        <end position="71"/>
    </location>
</feature>
<dbReference type="InterPro" id="IPR000225">
    <property type="entry name" value="Armadillo"/>
</dbReference>
<comment type="subcellular location">
    <subcellularLocation>
        <location evidence="1">Cytoplasm</location>
        <location evidence="1">Cytoskeleton</location>
    </subcellularLocation>
</comment>
<dbReference type="Gene3D" id="3.40.850.10">
    <property type="entry name" value="Kinesin motor domain"/>
    <property type="match status" value="1"/>
</dbReference>
<name>A0ABR0CVN1_9LAMI</name>
<dbReference type="InterPro" id="IPR036961">
    <property type="entry name" value="Kinesin_motor_dom_sf"/>
</dbReference>
<dbReference type="PRINTS" id="PR00380">
    <property type="entry name" value="KINESINHEAVY"/>
</dbReference>
<keyword evidence="3" id="KW-0963">Cytoplasm</keyword>
<evidence type="ECO:0000256" key="4">
    <source>
        <dbReference type="ARBA" id="ARBA00022701"/>
    </source>
</evidence>
<sequence>MASLGRASHKSERSPSSSLSSSLNSSSSITSSRNNGGSVGVHRSNGRRPVTPTSKTRSLAHDHDPESERVRVAVRLRPKNSEDLSDADYTDCVELQTELKRLKLKKNNWSSEAYRFDEVFTESASQKRVYEAVAKPVVESVLDGYNGTVMAYGQTGTGKTYTLGRLGKDDVSERGMMVRALEDILVSTSASDSVEISYVQLYMESIQDLLAPEKINIPIVEDAKTGEVSVPGAAIVKIRNLDQFLHFLQLGEVNRHAANTKMNTESSRSHAILMVYIRRSVREKEEKDIYLKENNPLDRNGHHLPTIRKSKLLLVDLAGSERIDKSGSEGHLLEEAKFINLSLTSLGKCINALAENSPHIPTRDSKLTRLLRDSFGGSARTSLIITIGPSYRHHQETATTVMFGQRAMKVVNTVKVKEEFDYESLCRKLETQVDHLTTEIDRQQKWRDIDRNKMEKKLEEFHNSSVEAEKRSFARSELLMKENTELTSKMKDLLQGLDSQKHQNELLLNQIARLETSLKNSKFLEEENARLELDLNDVMKDLNRQKEENNIMHNEVVHLKTNLKHIKQQQLENSTYQKVLADTTQMYEEKIADLMKQIEDETMRSNYAKEENERMKKQITDIQMAMQVENSRYQKELAGTSKMYDERMEALNQQLEDEHAHVVRIEEELRSTKRLLREYQDSAQINSEKEIDELQMRLQEMQQLHETTAKELGQLSINCKNLESEKETLEKELHAIRQSLQIEERRRKEAETELLNISKGVPESDDGFEEKISYVHETKTNGGSSLHNPQSSHNSSRSRETILSRRNTITRIFGLEKILSLLESDDLDVQIHAVKVVANLAAEDINQEKIVQEGGLDALLMLVESSENTTILRVASGAIANLAMNEMNQGLITSKGGAQLLASAASKTDDPQTLRMVAGAIANLCGNEKLHVILKENGAIKALLGMTRSGNTEVIAQVARGLANFAKCESRRIMQGRWSGRSRLMEDGALSWLVANLNTTSTSTRRHVELAICHLAQNEENARDFISTGGLKELIGISGESAREDIRNLAKKTLRLSPLFRGELRAE</sequence>
<feature type="repeat" description="ARM" evidence="10">
    <location>
        <begin position="813"/>
        <end position="855"/>
    </location>
</feature>
<dbReference type="SUPFAM" id="SSF52540">
    <property type="entry name" value="P-loop containing nucleoside triphosphate hydrolases"/>
    <property type="match status" value="1"/>
</dbReference>
<dbReference type="PANTHER" id="PTHR47970">
    <property type="entry name" value="KINESIN-LIKE PROTEIN KIF11"/>
    <property type="match status" value="1"/>
</dbReference>
<evidence type="ECO:0000256" key="8">
    <source>
        <dbReference type="ARBA" id="ARBA00023175"/>
    </source>
</evidence>
<evidence type="ECO:0000256" key="13">
    <source>
        <dbReference type="SAM" id="MobiDB-lite"/>
    </source>
</evidence>
<dbReference type="InterPro" id="IPR019821">
    <property type="entry name" value="Kinesin_motor_CS"/>
</dbReference>
<gene>
    <name evidence="15" type="ORF">RD792_013424</name>
</gene>
<dbReference type="Pfam" id="PF00514">
    <property type="entry name" value="Arm"/>
    <property type="match status" value="1"/>
</dbReference>
<keyword evidence="6 11" id="KW-0547">Nucleotide-binding</keyword>
<evidence type="ECO:0000256" key="7">
    <source>
        <dbReference type="ARBA" id="ARBA00022840"/>
    </source>
</evidence>
<feature type="compositionally biased region" description="Low complexity" evidence="13">
    <location>
        <begin position="14"/>
        <end position="32"/>
    </location>
</feature>
<organism evidence="15 16">
    <name type="scientific">Penstemon davidsonii</name>
    <dbReference type="NCBI Taxonomy" id="160366"/>
    <lineage>
        <taxon>Eukaryota</taxon>
        <taxon>Viridiplantae</taxon>
        <taxon>Streptophyta</taxon>
        <taxon>Embryophyta</taxon>
        <taxon>Tracheophyta</taxon>
        <taxon>Spermatophyta</taxon>
        <taxon>Magnoliopsida</taxon>
        <taxon>eudicotyledons</taxon>
        <taxon>Gunneridae</taxon>
        <taxon>Pentapetalae</taxon>
        <taxon>asterids</taxon>
        <taxon>lamiids</taxon>
        <taxon>Lamiales</taxon>
        <taxon>Plantaginaceae</taxon>
        <taxon>Cheloneae</taxon>
        <taxon>Penstemon</taxon>
    </lineage>
</organism>
<proteinExistence type="inferred from homology"/>
<keyword evidence="9" id="KW-0206">Cytoskeleton</keyword>
<comment type="caution">
    <text evidence="15">The sequence shown here is derived from an EMBL/GenBank/DDBJ whole genome shotgun (WGS) entry which is preliminary data.</text>
</comment>
<evidence type="ECO:0000256" key="12">
    <source>
        <dbReference type="SAM" id="Coils"/>
    </source>
</evidence>
<protein>
    <recommendedName>
        <fullName evidence="14">Kinesin motor domain-containing protein</fullName>
    </recommendedName>
</protein>
<evidence type="ECO:0000256" key="11">
    <source>
        <dbReference type="PROSITE-ProRule" id="PRU00283"/>
    </source>
</evidence>
<evidence type="ECO:0000256" key="3">
    <source>
        <dbReference type="ARBA" id="ARBA00022490"/>
    </source>
</evidence>
<evidence type="ECO:0000256" key="2">
    <source>
        <dbReference type="ARBA" id="ARBA00010103"/>
    </source>
</evidence>
<dbReference type="CDD" id="cd00106">
    <property type="entry name" value="KISc"/>
    <property type="match status" value="1"/>
</dbReference>
<evidence type="ECO:0000256" key="9">
    <source>
        <dbReference type="ARBA" id="ARBA00023212"/>
    </source>
</evidence>
<keyword evidence="12" id="KW-0175">Coiled coil</keyword>
<dbReference type="PROSITE" id="PS50176">
    <property type="entry name" value="ARM_REPEAT"/>
    <property type="match status" value="2"/>
</dbReference>
<evidence type="ECO:0000313" key="16">
    <source>
        <dbReference type="Proteomes" id="UP001291926"/>
    </source>
</evidence>
<dbReference type="Proteomes" id="UP001291926">
    <property type="component" value="Unassembled WGS sequence"/>
</dbReference>
<dbReference type="Gene3D" id="1.25.10.10">
    <property type="entry name" value="Leucine-rich Repeat Variant"/>
    <property type="match status" value="1"/>
</dbReference>
<evidence type="ECO:0000256" key="10">
    <source>
        <dbReference type="PROSITE-ProRule" id="PRU00259"/>
    </source>
</evidence>
<comment type="similarity">
    <text evidence="2">Belongs to the TRAFAC class myosin-kinesin ATPase superfamily. Kinesin family. Ungrouped subfamily.</text>
</comment>
<feature type="domain" description="Kinesin motor" evidence="14">
    <location>
        <begin position="69"/>
        <end position="410"/>
    </location>
</feature>
<keyword evidence="7 11" id="KW-0067">ATP-binding</keyword>
<dbReference type="InterPro" id="IPR001752">
    <property type="entry name" value="Kinesin_motor_dom"/>
</dbReference>
<feature type="coiled-coil region" evidence="12">
    <location>
        <begin position="497"/>
        <end position="555"/>
    </location>
</feature>
<evidence type="ECO:0000256" key="5">
    <source>
        <dbReference type="ARBA" id="ARBA00022737"/>
    </source>
</evidence>